<keyword evidence="1" id="KW-0456">Lyase</keyword>
<evidence type="ECO:0000313" key="3">
    <source>
        <dbReference type="EMBL" id="TDA21266.1"/>
    </source>
</evidence>
<proteinExistence type="predicted"/>
<dbReference type="EMBL" id="SMMX01000010">
    <property type="protein sequence ID" value="TDA21266.1"/>
    <property type="molecule type" value="Genomic_DNA"/>
</dbReference>
<dbReference type="GO" id="GO:0016831">
    <property type="term" value="F:carboxy-lyase activity"/>
    <property type="evidence" value="ECO:0007669"/>
    <property type="project" value="InterPro"/>
</dbReference>
<feature type="domain" description="Amidohydrolase-related" evidence="2">
    <location>
        <begin position="63"/>
        <end position="263"/>
    </location>
</feature>
<keyword evidence="4" id="KW-1185">Reference proteome</keyword>
<evidence type="ECO:0000256" key="1">
    <source>
        <dbReference type="ARBA" id="ARBA00023239"/>
    </source>
</evidence>
<dbReference type="PANTHER" id="PTHR21240:SF28">
    <property type="entry name" value="ISO-OROTATE DECARBOXYLASE (EUROFUNG)"/>
    <property type="match status" value="1"/>
</dbReference>
<dbReference type="SUPFAM" id="SSF51556">
    <property type="entry name" value="Metallo-dependent hydrolases"/>
    <property type="match status" value="1"/>
</dbReference>
<evidence type="ECO:0000259" key="2">
    <source>
        <dbReference type="Pfam" id="PF04909"/>
    </source>
</evidence>
<dbReference type="GO" id="GO:0005737">
    <property type="term" value="C:cytoplasm"/>
    <property type="evidence" value="ECO:0007669"/>
    <property type="project" value="TreeGrafter"/>
</dbReference>
<dbReference type="GO" id="GO:0016787">
    <property type="term" value="F:hydrolase activity"/>
    <property type="evidence" value="ECO:0007669"/>
    <property type="project" value="UniProtKB-KW"/>
</dbReference>
<dbReference type="InterPro" id="IPR032465">
    <property type="entry name" value="ACMSD"/>
</dbReference>
<dbReference type="InterPro" id="IPR032466">
    <property type="entry name" value="Metal_Hydrolase"/>
</dbReference>
<dbReference type="InterPro" id="IPR006680">
    <property type="entry name" value="Amidohydro-rel"/>
</dbReference>
<dbReference type="PANTHER" id="PTHR21240">
    <property type="entry name" value="2-AMINO-3-CARBOXYLMUCONATE-6-SEMIALDEHYDE DECARBOXYLASE"/>
    <property type="match status" value="1"/>
</dbReference>
<dbReference type="RefSeq" id="WP_132278602.1">
    <property type="nucleotide sequence ID" value="NZ_JAOBST010000017.1"/>
</dbReference>
<dbReference type="Gene3D" id="3.20.20.140">
    <property type="entry name" value="Metal-dependent hydrolases"/>
    <property type="match status" value="1"/>
</dbReference>
<dbReference type="GO" id="GO:0019748">
    <property type="term" value="P:secondary metabolic process"/>
    <property type="evidence" value="ECO:0007669"/>
    <property type="project" value="TreeGrafter"/>
</dbReference>
<reference evidence="3 4" key="1">
    <citation type="journal article" date="2016" name="Nat. Microbiol.">
        <title>The Mouse Intestinal Bacterial Collection (miBC) provides host-specific insight into cultured diversity and functional potential of the gut microbiota.</title>
        <authorList>
            <person name="Lagkouvardos I."/>
            <person name="Pukall R."/>
            <person name="Abt B."/>
            <person name="Foesel B.U."/>
            <person name="Meier-Kolthoff J.P."/>
            <person name="Kumar N."/>
            <person name="Bresciani A."/>
            <person name="Martinez I."/>
            <person name="Just S."/>
            <person name="Ziegler C."/>
            <person name="Brugiroux S."/>
            <person name="Garzetti D."/>
            <person name="Wenning M."/>
            <person name="Bui T.P."/>
            <person name="Wang J."/>
            <person name="Hugenholtz F."/>
            <person name="Plugge C.M."/>
            <person name="Peterson D.A."/>
            <person name="Hornef M.W."/>
            <person name="Baines J.F."/>
            <person name="Smidt H."/>
            <person name="Walter J."/>
            <person name="Kristiansen K."/>
            <person name="Nielsen H.B."/>
            <person name="Haller D."/>
            <person name="Overmann J."/>
            <person name="Stecher B."/>
            <person name="Clavel T."/>
        </authorList>
    </citation>
    <scope>NUCLEOTIDE SEQUENCE [LARGE SCALE GENOMIC DNA]</scope>
    <source>
        <strain evidence="3 4">DSM 28560</strain>
    </source>
</reference>
<dbReference type="Proteomes" id="UP000295710">
    <property type="component" value="Unassembled WGS sequence"/>
</dbReference>
<dbReference type="AlphaFoldDB" id="A0A4R4FEY8"/>
<dbReference type="Pfam" id="PF04909">
    <property type="entry name" value="Amidohydro_2"/>
    <property type="match status" value="1"/>
</dbReference>
<organism evidence="3 4">
    <name type="scientific">Extibacter muris</name>
    <dbReference type="NCBI Taxonomy" id="1796622"/>
    <lineage>
        <taxon>Bacteria</taxon>
        <taxon>Bacillati</taxon>
        <taxon>Bacillota</taxon>
        <taxon>Clostridia</taxon>
        <taxon>Lachnospirales</taxon>
        <taxon>Lachnospiraceae</taxon>
        <taxon>Extibacter</taxon>
    </lineage>
</organism>
<comment type="caution">
    <text evidence="3">The sequence shown here is derived from an EMBL/GenBank/DDBJ whole genome shotgun (WGS) entry which is preliminary data.</text>
</comment>
<protein>
    <submittedName>
        <fullName evidence="3">Amidohydrolase</fullName>
    </submittedName>
</protein>
<gene>
    <name evidence="3" type="ORF">E1963_12960</name>
</gene>
<accession>A0A4R4FEY8</accession>
<evidence type="ECO:0000313" key="4">
    <source>
        <dbReference type="Proteomes" id="UP000295710"/>
    </source>
</evidence>
<keyword evidence="3" id="KW-0378">Hydrolase</keyword>
<sequence>MIIDSHQHLMLPTDLQLEKLTEAGVDKAILFCSAPHPERASTLSELKEEMSVLYKVLAGGNSKEANLQRMKQNIEDLKEVLTAYPNKFYGFGSVPLELTVAETEKWIAEHIVANALKGIGEFTPGSIEQVQQLEPIFQALRKFPYLPIWVHTFNPVTLDGIKILMSLAKKYPKTPVIFGHLGGYHWVEVVEFAKETKNVYLDLSGTFSSLAVKIAVTELPDRCLFSSDAPYGEPKLNRQVIEYVSPTKEISDKVLGGNAIRLLSNVGVQ</sequence>
<name>A0A4R4FEY8_9FIRM</name>